<protein>
    <recommendedName>
        <fullName evidence="9">Polysaccharide biosynthesis protein C-terminal domain-containing protein</fullName>
    </recommendedName>
</protein>
<evidence type="ECO:0000313" key="8">
    <source>
        <dbReference type="Proteomes" id="UP001321582"/>
    </source>
</evidence>
<feature type="transmembrane region" description="Helical" evidence="6">
    <location>
        <begin position="283"/>
        <end position="306"/>
    </location>
</feature>
<sequence length="459" mass="53458">MDIKISKKDIIWGYLARITQIGTGLFLLPVILKKLTNEEIGIWYIFLTVTALVNLLDFGFQTSILRNVSYVYSGAKELKKNGINILFSEEIDYYLLKKLIFVSKKIYFFISIIAFFLLITLGNVYIYSIVKGLDKANYYIYVWNIYIFSATINFYYYYYTPLLLGRGLIKESNKSLVYSKLIYIFFSFLLLNLGYGLFGIAISNLIGALFNRILSNKYFFDNETKIKLRKNKFISKKELIDLFLIIFYNSKKMGLASLGAFLTLKANYLIGAKYLSLKEFGEFALTMQIFNIAVTTAMTLFNVYVPKLNNLRLKKTMQNFLIISSKLFIISMVLYSIEGIFIILFGNKIIMFISNKELLKESYLIIIFIMYFLEVQHSIFAGLIMTNNTVPIVKSSILTGIFIIFLSFIFLKYFSIGILGLILSQFIGQLVYNNWKWPFMFFLDFRITFFNFIKLALKK</sequence>
<dbReference type="NCBIfam" id="NF041503">
    <property type="entry name" value="WZX_like"/>
    <property type="match status" value="1"/>
</dbReference>
<dbReference type="KEGG" id="haby:HLVA_19880"/>
<comment type="subcellular location">
    <subcellularLocation>
        <location evidence="1">Cell membrane</location>
        <topology evidence="1">Multi-pass membrane protein</topology>
    </subcellularLocation>
</comment>
<dbReference type="Proteomes" id="UP001321582">
    <property type="component" value="Chromosome"/>
</dbReference>
<keyword evidence="5 6" id="KW-0472">Membrane</keyword>
<dbReference type="InterPro" id="IPR048122">
    <property type="entry name" value="WZX-like"/>
</dbReference>
<evidence type="ECO:0000256" key="1">
    <source>
        <dbReference type="ARBA" id="ARBA00004651"/>
    </source>
</evidence>
<feature type="transmembrane region" description="Helical" evidence="6">
    <location>
        <begin position="41"/>
        <end position="60"/>
    </location>
</feature>
<feature type="transmembrane region" description="Helical" evidence="6">
    <location>
        <begin position="362"/>
        <end position="385"/>
    </location>
</feature>
<feature type="transmembrane region" description="Helical" evidence="6">
    <location>
        <begin position="239"/>
        <end position="263"/>
    </location>
</feature>
<feature type="transmembrane region" description="Helical" evidence="6">
    <location>
        <begin position="138"/>
        <end position="158"/>
    </location>
</feature>
<dbReference type="GO" id="GO:0005886">
    <property type="term" value="C:plasma membrane"/>
    <property type="evidence" value="ECO:0007669"/>
    <property type="project" value="UniProtKB-SubCell"/>
</dbReference>
<evidence type="ECO:0000256" key="3">
    <source>
        <dbReference type="ARBA" id="ARBA00022692"/>
    </source>
</evidence>
<name>A0AAU9DKH9_9FUSO</name>
<feature type="transmembrane region" description="Helical" evidence="6">
    <location>
        <begin position="327"/>
        <end position="350"/>
    </location>
</feature>
<dbReference type="InterPro" id="IPR050833">
    <property type="entry name" value="Poly_Biosynth_Transport"/>
</dbReference>
<keyword evidence="3 6" id="KW-0812">Transmembrane</keyword>
<dbReference type="RefSeq" id="WP_307904310.1">
    <property type="nucleotide sequence ID" value="NZ_AP027059.1"/>
</dbReference>
<gene>
    <name evidence="7" type="primary">wzx</name>
    <name evidence="7" type="ORF">HLVA_19880</name>
</gene>
<dbReference type="PANTHER" id="PTHR30250:SF26">
    <property type="entry name" value="PSMA PROTEIN"/>
    <property type="match status" value="1"/>
</dbReference>
<evidence type="ECO:0000256" key="4">
    <source>
        <dbReference type="ARBA" id="ARBA00022989"/>
    </source>
</evidence>
<keyword evidence="8" id="KW-1185">Reference proteome</keyword>
<dbReference type="PANTHER" id="PTHR30250">
    <property type="entry name" value="PST FAMILY PREDICTED COLANIC ACID TRANSPORTER"/>
    <property type="match status" value="1"/>
</dbReference>
<reference evidence="7 8" key="1">
    <citation type="submission" date="2022-11" db="EMBL/GenBank/DDBJ databases">
        <title>Haliovirga abyssi gen. nov., sp. nov., a mesophilic fermentative bacterium isolated from the Iheya North hydrothermal field and the proposal of Haliovirgaceae fam. nov.</title>
        <authorList>
            <person name="Miyazaki U."/>
            <person name="Tame A."/>
            <person name="Miyazaki J."/>
            <person name="Takai K."/>
            <person name="Sawayama S."/>
            <person name="Kitajima M."/>
            <person name="Okamoto A."/>
            <person name="Nakagawa S."/>
        </authorList>
    </citation>
    <scope>NUCLEOTIDE SEQUENCE [LARGE SCALE GENOMIC DNA]</scope>
    <source>
        <strain evidence="7 8">IC12</strain>
    </source>
</reference>
<feature type="transmembrane region" description="Helical" evidence="6">
    <location>
        <begin position="106"/>
        <end position="126"/>
    </location>
</feature>
<dbReference type="EMBL" id="AP027059">
    <property type="protein sequence ID" value="BDU51419.1"/>
    <property type="molecule type" value="Genomic_DNA"/>
</dbReference>
<evidence type="ECO:0008006" key="9">
    <source>
        <dbReference type="Google" id="ProtNLM"/>
    </source>
</evidence>
<evidence type="ECO:0000256" key="2">
    <source>
        <dbReference type="ARBA" id="ARBA00022475"/>
    </source>
</evidence>
<feature type="transmembrane region" description="Helical" evidence="6">
    <location>
        <begin position="12"/>
        <end position="32"/>
    </location>
</feature>
<keyword evidence="4 6" id="KW-1133">Transmembrane helix</keyword>
<accession>A0AAU9DKH9</accession>
<evidence type="ECO:0000313" key="7">
    <source>
        <dbReference type="EMBL" id="BDU51419.1"/>
    </source>
</evidence>
<dbReference type="AlphaFoldDB" id="A0AAU9DKH9"/>
<evidence type="ECO:0000256" key="6">
    <source>
        <dbReference type="SAM" id="Phobius"/>
    </source>
</evidence>
<keyword evidence="2" id="KW-1003">Cell membrane</keyword>
<feature type="transmembrane region" description="Helical" evidence="6">
    <location>
        <begin position="439"/>
        <end position="457"/>
    </location>
</feature>
<feature type="transmembrane region" description="Helical" evidence="6">
    <location>
        <begin position="181"/>
        <end position="210"/>
    </location>
</feature>
<organism evidence="7 8">
    <name type="scientific">Haliovirga abyssi</name>
    <dbReference type="NCBI Taxonomy" id="2996794"/>
    <lineage>
        <taxon>Bacteria</taxon>
        <taxon>Fusobacteriati</taxon>
        <taxon>Fusobacteriota</taxon>
        <taxon>Fusobacteriia</taxon>
        <taxon>Fusobacteriales</taxon>
        <taxon>Haliovirgaceae</taxon>
        <taxon>Haliovirga</taxon>
    </lineage>
</organism>
<proteinExistence type="predicted"/>
<evidence type="ECO:0000256" key="5">
    <source>
        <dbReference type="ARBA" id="ARBA00023136"/>
    </source>
</evidence>
<feature type="transmembrane region" description="Helical" evidence="6">
    <location>
        <begin position="397"/>
        <end position="427"/>
    </location>
</feature>